<gene>
    <name evidence="1" type="ORF">BDY19DRAFT_971948</name>
</gene>
<evidence type="ECO:0000313" key="1">
    <source>
        <dbReference type="EMBL" id="KAI0084421.1"/>
    </source>
</evidence>
<dbReference type="EMBL" id="MU274943">
    <property type="protein sequence ID" value="KAI0084421.1"/>
    <property type="molecule type" value="Genomic_DNA"/>
</dbReference>
<protein>
    <submittedName>
        <fullName evidence="1">Major facilitator superfamily domain-containing protein</fullName>
    </submittedName>
</protein>
<comment type="caution">
    <text evidence="1">The sequence shown here is derived from an EMBL/GenBank/DDBJ whole genome shotgun (WGS) entry which is preliminary data.</text>
</comment>
<sequence>MSSAFPPPAAVALDSPSSDAGSLQVKDVYISSEKVAQDAHEGVIDRDRRAEKRALLKVDLVVIPLVGMYYLLSFIDRSNIGNARIAGLQKTLNMSNTQFSTALTITYVPYILMELPMNLLMKRLGANNTLPIMVALWGMVCACQGAVKTYGGLLACRFFLGALEGGLFPGIVLYMSTFYKRHEMQLRFSMMFSATSLAGAFSGLLAAGIENMDGVRGLSGWAWIFILEGVFTTLFGLITFFLRIPSSPNQISPLILTPHERSTYCAALGEDWSADADVDGEEPEVFSWKEVGSVFTLKEGLHVWLICVPLFFSGVTLFGLANFTPTIVNALGYGTTHTQLLTVPPYACSFVLSIVCSYLCDKYKQRGAMAVGTSLLAAVGYAIFLGSKNKHADYAALFLQIIGVYAGAPCLSTWNSNNVQPHYRRATAIACAFAATNIGGIVSTWIFIDPPRFHTATSINLAFSLAMAAFCAIIMIYLDHVNERKKREIERLEKEGDIHGGESGWDSRRERRRLGDRHPRFVYTL</sequence>
<name>A0ACB8TR15_9APHY</name>
<proteinExistence type="predicted"/>
<reference evidence="1" key="1">
    <citation type="journal article" date="2021" name="Environ. Microbiol.">
        <title>Gene family expansions and transcriptome signatures uncover fungal adaptations to wood decay.</title>
        <authorList>
            <person name="Hage H."/>
            <person name="Miyauchi S."/>
            <person name="Viragh M."/>
            <person name="Drula E."/>
            <person name="Min B."/>
            <person name="Chaduli D."/>
            <person name="Navarro D."/>
            <person name="Favel A."/>
            <person name="Norest M."/>
            <person name="Lesage-Meessen L."/>
            <person name="Balint B."/>
            <person name="Merenyi Z."/>
            <person name="de Eugenio L."/>
            <person name="Morin E."/>
            <person name="Martinez A.T."/>
            <person name="Baldrian P."/>
            <person name="Stursova M."/>
            <person name="Martinez M.J."/>
            <person name="Novotny C."/>
            <person name="Magnuson J.K."/>
            <person name="Spatafora J.W."/>
            <person name="Maurice S."/>
            <person name="Pangilinan J."/>
            <person name="Andreopoulos W."/>
            <person name="LaButti K."/>
            <person name="Hundley H."/>
            <person name="Na H."/>
            <person name="Kuo A."/>
            <person name="Barry K."/>
            <person name="Lipzen A."/>
            <person name="Henrissat B."/>
            <person name="Riley R."/>
            <person name="Ahrendt S."/>
            <person name="Nagy L.G."/>
            <person name="Grigoriev I.V."/>
            <person name="Martin F."/>
            <person name="Rosso M.N."/>
        </authorList>
    </citation>
    <scope>NUCLEOTIDE SEQUENCE</scope>
    <source>
        <strain evidence="1">CBS 384.51</strain>
    </source>
</reference>
<dbReference type="Proteomes" id="UP001055072">
    <property type="component" value="Unassembled WGS sequence"/>
</dbReference>
<accession>A0ACB8TR15</accession>
<evidence type="ECO:0000313" key="2">
    <source>
        <dbReference type="Proteomes" id="UP001055072"/>
    </source>
</evidence>
<keyword evidence="2" id="KW-1185">Reference proteome</keyword>
<organism evidence="1 2">
    <name type="scientific">Irpex rosettiformis</name>
    <dbReference type="NCBI Taxonomy" id="378272"/>
    <lineage>
        <taxon>Eukaryota</taxon>
        <taxon>Fungi</taxon>
        <taxon>Dikarya</taxon>
        <taxon>Basidiomycota</taxon>
        <taxon>Agaricomycotina</taxon>
        <taxon>Agaricomycetes</taxon>
        <taxon>Polyporales</taxon>
        <taxon>Irpicaceae</taxon>
        <taxon>Irpex</taxon>
    </lineage>
</organism>